<evidence type="ECO:0000259" key="16">
    <source>
        <dbReference type="PROSITE" id="PS50110"/>
    </source>
</evidence>
<keyword evidence="5" id="KW-0547">Nucleotide-binding</keyword>
<name>A0A6M5Y7V1_9BACT</name>
<dbReference type="CDD" id="cd17574">
    <property type="entry name" value="REC_OmpR"/>
    <property type="match status" value="1"/>
</dbReference>
<dbReference type="SUPFAM" id="SSF52172">
    <property type="entry name" value="CheY-like"/>
    <property type="match status" value="1"/>
</dbReference>
<evidence type="ECO:0000256" key="3">
    <source>
        <dbReference type="ARBA" id="ARBA00022553"/>
    </source>
</evidence>
<dbReference type="InterPro" id="IPR003594">
    <property type="entry name" value="HATPase_dom"/>
</dbReference>
<dbReference type="PANTHER" id="PTHR43547">
    <property type="entry name" value="TWO-COMPONENT HISTIDINE KINASE"/>
    <property type="match status" value="1"/>
</dbReference>
<accession>A0A6M5Y7V1</accession>
<sequence length="1328" mass="149981">MLRFGSGFLILLILLTSGYLGRADVPPPEYLTVRKGLPQGYIKSMLQDQRGFIWLATRDGLCRYDGIRFKIFYHDPQNVRSLSFSSIYEIREDKLGQIWVRTENNNIDCFNPITEQSHRVSDSPAFRRIATRKLLTSIVPDQRGQAWVATQTNGFFRISANGTISHHRWAIRNDSVQHRISAILTDQKGFLWLATSDGLHRYNPASGEFTVFRTFAGLPHNDVRALHLRANGELMLGFPGQFALFNPTTGRTRRVIAVPGLSAESPLFAQDQQGNDYVNQAVYNDRTGLVLLPTDPKFAFYQPLSMLVDRSNVLWVGTNGDGVVKFDLNRNPFHSWPHRINFQTDWITQELGIPISAVPAPIRTQGPFQLRYQFDKQKNLWVGGRSIVPYQYNTAQRRFTPVQPVGIPARWLPGGVFRLPILTTGPEGEMWGLLGTDGRAVVRHNPKQHSFTVFPLPIPAGNPYEVMAMTVDGGRIYLATQSHGLLRADLSANRLIRWRMNPASPDALPVNSLLSLAQDPAQYNYLWIGTFGNGLCRLDKHTGQIRCFTVRNGLPNNVVYGIRPDADGHLWLSTNRGLCRFDSKSFDVRNYTTDDGLPSEEFNRFQDLALPNGRIVFGGIGGYTVFNPRRVNDDNFKPVVALTALRINNQPVSALDPESPIRQDINETREIVLNHEQNFLSFDFAALQYNQSDKNQYRHKLIGLDNDWVYTNNLATATYTNLPPATYTFVVNASNTSRIWSPHTHQIRVVIEPSPWATWWAYTLYGLLVLGAIITFVRIRINRIRLQSHIELQEKESIQLRNLDEVKSRFFANITHEFRTPLTLILTPLEQLLNEINDPQHHSRLSMVYRNASQLLRLINELLDLAKLEAGSLTVTPAQGDLVEFVERTTLVFEEEAERKQIQLRLQPQVTHRFYWFDADKLEKILNNLLANALKFTGENGKIDVTLSVRSIPETPAPTEAEQPADSIIRLIVSDTGTGIADHKLPYIFNRFYQADQTASRSLVGSGIGLALVKELVDVMQGTIRAESRPGAGSTFTVELPCRSARAGGETPVQPLPTPQREPVTSPESTNSADLPYILLVEDNDELAEFITDILSVEWHVRRVHNGRLGVDTATSEGPDLVISDVLMPEMNGFELCRQLKSSPVTNHIPVLLLTAKAGSDSRVEGLTAGADDYLTKPFQVDELRWRVRNRLEQQRRFRQHFRMQLLSEGHLPTQSEVAEDEFMNRLYDVIKARLGDTNFGVEPLAASVNLSRMQLNRKVKAMTGLTPVELIRAVRLNRAADMLLTNVSISDVAFAVGMDPAYFSKVFKDQHGLTPSEYVEQNRRRSA</sequence>
<dbReference type="InterPro" id="IPR003661">
    <property type="entry name" value="HisK_dim/P_dom"/>
</dbReference>
<dbReference type="GO" id="GO:0003700">
    <property type="term" value="F:DNA-binding transcription factor activity"/>
    <property type="evidence" value="ECO:0007669"/>
    <property type="project" value="InterPro"/>
</dbReference>
<dbReference type="SMART" id="SM00387">
    <property type="entry name" value="HATPase_c"/>
    <property type="match status" value="1"/>
</dbReference>
<dbReference type="Pfam" id="PF02518">
    <property type="entry name" value="HATPase_c"/>
    <property type="match status" value="1"/>
</dbReference>
<dbReference type="Pfam" id="PF12833">
    <property type="entry name" value="HTH_18"/>
    <property type="match status" value="1"/>
</dbReference>
<keyword evidence="18" id="KW-1185">Reference proteome</keyword>
<evidence type="ECO:0000256" key="9">
    <source>
        <dbReference type="ARBA" id="ARBA00023015"/>
    </source>
</evidence>
<dbReference type="Pfam" id="PF07494">
    <property type="entry name" value="Reg_prop"/>
    <property type="match status" value="2"/>
</dbReference>
<dbReference type="SMART" id="SM00342">
    <property type="entry name" value="HTH_ARAC"/>
    <property type="match status" value="1"/>
</dbReference>
<dbReference type="SUPFAM" id="SSF47384">
    <property type="entry name" value="Homodimeric domain of signal transducing histidine kinase"/>
    <property type="match status" value="1"/>
</dbReference>
<dbReference type="InterPro" id="IPR015943">
    <property type="entry name" value="WD40/YVTN_repeat-like_dom_sf"/>
</dbReference>
<dbReference type="SUPFAM" id="SSF55874">
    <property type="entry name" value="ATPase domain of HSP90 chaperone/DNA topoisomerase II/histidine kinase"/>
    <property type="match status" value="1"/>
</dbReference>
<evidence type="ECO:0000256" key="5">
    <source>
        <dbReference type="ARBA" id="ARBA00022741"/>
    </source>
</evidence>
<dbReference type="PROSITE" id="PS50109">
    <property type="entry name" value="HIS_KIN"/>
    <property type="match status" value="1"/>
</dbReference>
<dbReference type="PROSITE" id="PS50110">
    <property type="entry name" value="RESPONSE_REGULATORY"/>
    <property type="match status" value="1"/>
</dbReference>
<dbReference type="SMART" id="SM00448">
    <property type="entry name" value="REC"/>
    <property type="match status" value="1"/>
</dbReference>
<proteinExistence type="predicted"/>
<dbReference type="PRINTS" id="PR00344">
    <property type="entry name" value="BCTRLSENSOR"/>
</dbReference>
<dbReference type="SUPFAM" id="SSF46689">
    <property type="entry name" value="Homeodomain-like"/>
    <property type="match status" value="1"/>
</dbReference>
<dbReference type="Gene3D" id="3.30.565.10">
    <property type="entry name" value="Histidine kinase-like ATPase, C-terminal domain"/>
    <property type="match status" value="1"/>
</dbReference>
<keyword evidence="4" id="KW-0808">Transferase</keyword>
<dbReference type="PANTHER" id="PTHR43547:SF2">
    <property type="entry name" value="HYBRID SIGNAL TRANSDUCTION HISTIDINE KINASE C"/>
    <property type="match status" value="1"/>
</dbReference>
<dbReference type="Pfam" id="PF00072">
    <property type="entry name" value="Response_reg"/>
    <property type="match status" value="1"/>
</dbReference>
<dbReference type="Pfam" id="PF00512">
    <property type="entry name" value="HisKA"/>
    <property type="match status" value="1"/>
</dbReference>
<keyword evidence="11" id="KW-0804">Transcription</keyword>
<keyword evidence="6" id="KW-0418">Kinase</keyword>
<dbReference type="InterPro" id="IPR036890">
    <property type="entry name" value="HATPase_C_sf"/>
</dbReference>
<evidence type="ECO:0000256" key="7">
    <source>
        <dbReference type="ARBA" id="ARBA00022840"/>
    </source>
</evidence>
<dbReference type="GO" id="GO:0000155">
    <property type="term" value="F:phosphorelay sensor kinase activity"/>
    <property type="evidence" value="ECO:0007669"/>
    <property type="project" value="InterPro"/>
</dbReference>
<dbReference type="SUPFAM" id="SSF63829">
    <property type="entry name" value="Calcium-dependent phosphotriesterase"/>
    <property type="match status" value="3"/>
</dbReference>
<dbReference type="InterPro" id="IPR018062">
    <property type="entry name" value="HTH_AraC-typ_CS"/>
</dbReference>
<evidence type="ECO:0000256" key="6">
    <source>
        <dbReference type="ARBA" id="ARBA00022777"/>
    </source>
</evidence>
<evidence type="ECO:0000256" key="10">
    <source>
        <dbReference type="ARBA" id="ARBA00023125"/>
    </source>
</evidence>
<evidence type="ECO:0000256" key="2">
    <source>
        <dbReference type="ARBA" id="ARBA00012438"/>
    </source>
</evidence>
<evidence type="ECO:0000256" key="1">
    <source>
        <dbReference type="ARBA" id="ARBA00000085"/>
    </source>
</evidence>
<organism evidence="17 18">
    <name type="scientific">Spirosoma taeanense</name>
    <dbReference type="NCBI Taxonomy" id="2735870"/>
    <lineage>
        <taxon>Bacteria</taxon>
        <taxon>Pseudomonadati</taxon>
        <taxon>Bacteroidota</taxon>
        <taxon>Cytophagia</taxon>
        <taxon>Cytophagales</taxon>
        <taxon>Cytophagaceae</taxon>
        <taxon>Spirosoma</taxon>
    </lineage>
</organism>
<dbReference type="Proteomes" id="UP000502756">
    <property type="component" value="Chromosome"/>
</dbReference>
<dbReference type="GO" id="GO:0043565">
    <property type="term" value="F:sequence-specific DNA binding"/>
    <property type="evidence" value="ECO:0007669"/>
    <property type="project" value="InterPro"/>
</dbReference>
<dbReference type="InterPro" id="IPR011006">
    <property type="entry name" value="CheY-like_superfamily"/>
</dbReference>
<dbReference type="InterPro" id="IPR009057">
    <property type="entry name" value="Homeodomain-like_sf"/>
</dbReference>
<reference evidence="17 18" key="1">
    <citation type="submission" date="2020-05" db="EMBL/GenBank/DDBJ databases">
        <title>Genome sequencing of Spirosoma sp. TS118.</title>
        <authorList>
            <person name="Lee J.-H."/>
            <person name="Jeong S."/>
            <person name="Zhao L."/>
            <person name="Jung J.-H."/>
            <person name="Kim M.-K."/>
            <person name="Lim S."/>
        </authorList>
    </citation>
    <scope>NUCLEOTIDE SEQUENCE [LARGE SCALE GENOMIC DNA]</scope>
    <source>
        <strain evidence="17 18">TS118</strain>
    </source>
</reference>
<keyword evidence="9" id="KW-0805">Transcription regulation</keyword>
<evidence type="ECO:0000256" key="11">
    <source>
        <dbReference type="ARBA" id="ARBA00023163"/>
    </source>
</evidence>
<evidence type="ECO:0000259" key="15">
    <source>
        <dbReference type="PROSITE" id="PS50109"/>
    </source>
</evidence>
<evidence type="ECO:0000256" key="12">
    <source>
        <dbReference type="PROSITE-ProRule" id="PRU00169"/>
    </source>
</evidence>
<dbReference type="RefSeq" id="WP_171740261.1">
    <property type="nucleotide sequence ID" value="NZ_CP053435.1"/>
</dbReference>
<dbReference type="FunFam" id="3.30.565.10:FF:000037">
    <property type="entry name" value="Hybrid sensor histidine kinase/response regulator"/>
    <property type="match status" value="1"/>
</dbReference>
<dbReference type="FunFam" id="1.10.287.130:FF:000045">
    <property type="entry name" value="Two-component system sensor histidine kinase/response regulator"/>
    <property type="match status" value="1"/>
</dbReference>
<dbReference type="InterPro" id="IPR005467">
    <property type="entry name" value="His_kinase_dom"/>
</dbReference>
<dbReference type="KEGG" id="stae:HNV11_14025"/>
<gene>
    <name evidence="17" type="ORF">HNV11_14025</name>
</gene>
<evidence type="ECO:0000256" key="4">
    <source>
        <dbReference type="ARBA" id="ARBA00022679"/>
    </source>
</evidence>
<dbReference type="CDD" id="cd00082">
    <property type="entry name" value="HisKA"/>
    <property type="match status" value="1"/>
</dbReference>
<dbReference type="PROSITE" id="PS00041">
    <property type="entry name" value="HTH_ARAC_FAMILY_1"/>
    <property type="match status" value="1"/>
</dbReference>
<dbReference type="InterPro" id="IPR036097">
    <property type="entry name" value="HisK_dim/P_sf"/>
</dbReference>
<evidence type="ECO:0000313" key="18">
    <source>
        <dbReference type="Proteomes" id="UP000502756"/>
    </source>
</evidence>
<feature type="domain" description="Response regulatory" evidence="16">
    <location>
        <begin position="1077"/>
        <end position="1192"/>
    </location>
</feature>
<dbReference type="FunFam" id="2.60.40.10:FF:000791">
    <property type="entry name" value="Two-component system sensor histidine kinase/response regulator"/>
    <property type="match status" value="1"/>
</dbReference>
<keyword evidence="10" id="KW-0238">DNA-binding</keyword>
<keyword evidence="8" id="KW-0902">Two-component regulatory system</keyword>
<dbReference type="Gene3D" id="1.10.287.130">
    <property type="match status" value="1"/>
</dbReference>
<feature type="modified residue" description="4-aspartylphosphate" evidence="12">
    <location>
        <position position="1125"/>
    </location>
</feature>
<keyword evidence="3 12" id="KW-0597">Phosphoprotein</keyword>
<evidence type="ECO:0000313" key="17">
    <source>
        <dbReference type="EMBL" id="QJW90417.1"/>
    </source>
</evidence>
<dbReference type="Gene3D" id="2.60.40.10">
    <property type="entry name" value="Immunoglobulins"/>
    <property type="match status" value="1"/>
</dbReference>
<evidence type="ECO:0000256" key="8">
    <source>
        <dbReference type="ARBA" id="ARBA00023012"/>
    </source>
</evidence>
<feature type="region of interest" description="Disordered" evidence="13">
    <location>
        <begin position="1046"/>
        <end position="1070"/>
    </location>
</feature>
<dbReference type="InterPro" id="IPR011110">
    <property type="entry name" value="Reg_prop"/>
</dbReference>
<dbReference type="GO" id="GO:0005524">
    <property type="term" value="F:ATP binding"/>
    <property type="evidence" value="ECO:0007669"/>
    <property type="project" value="UniProtKB-KW"/>
</dbReference>
<dbReference type="InterPro" id="IPR018060">
    <property type="entry name" value="HTH_AraC"/>
</dbReference>
<dbReference type="PROSITE" id="PS01124">
    <property type="entry name" value="HTH_ARAC_FAMILY_2"/>
    <property type="match status" value="1"/>
</dbReference>
<dbReference type="Gene3D" id="2.130.10.10">
    <property type="entry name" value="YVTN repeat-like/Quinoprotein amine dehydrogenase"/>
    <property type="match status" value="2"/>
</dbReference>
<feature type="domain" description="Histidine kinase" evidence="15">
    <location>
        <begin position="813"/>
        <end position="1044"/>
    </location>
</feature>
<dbReference type="Gene3D" id="1.10.10.60">
    <property type="entry name" value="Homeodomain-like"/>
    <property type="match status" value="2"/>
</dbReference>
<dbReference type="InterPro" id="IPR011123">
    <property type="entry name" value="Y_Y_Y"/>
</dbReference>
<dbReference type="InterPro" id="IPR004358">
    <property type="entry name" value="Sig_transdc_His_kin-like_C"/>
</dbReference>
<evidence type="ECO:0000259" key="14">
    <source>
        <dbReference type="PROSITE" id="PS01124"/>
    </source>
</evidence>
<dbReference type="SMART" id="SM00388">
    <property type="entry name" value="HisKA"/>
    <property type="match status" value="1"/>
</dbReference>
<dbReference type="Pfam" id="PF07495">
    <property type="entry name" value="Y_Y_Y"/>
    <property type="match status" value="1"/>
</dbReference>
<dbReference type="EMBL" id="CP053435">
    <property type="protein sequence ID" value="QJW90417.1"/>
    <property type="molecule type" value="Genomic_DNA"/>
</dbReference>
<dbReference type="InterPro" id="IPR013783">
    <property type="entry name" value="Ig-like_fold"/>
</dbReference>
<dbReference type="Gene3D" id="3.40.50.2300">
    <property type="match status" value="1"/>
</dbReference>
<keyword evidence="7" id="KW-0067">ATP-binding</keyword>
<feature type="domain" description="HTH araC/xylS-type" evidence="14">
    <location>
        <begin position="1225"/>
        <end position="1322"/>
    </location>
</feature>
<dbReference type="EC" id="2.7.13.3" evidence="2"/>
<evidence type="ECO:0000256" key="13">
    <source>
        <dbReference type="SAM" id="MobiDB-lite"/>
    </source>
</evidence>
<comment type="catalytic activity">
    <reaction evidence="1">
        <text>ATP + protein L-histidine = ADP + protein N-phospho-L-histidine.</text>
        <dbReference type="EC" id="2.7.13.3"/>
    </reaction>
</comment>
<dbReference type="InterPro" id="IPR001789">
    <property type="entry name" value="Sig_transdc_resp-reg_receiver"/>
</dbReference>
<protein>
    <recommendedName>
        <fullName evidence="2">histidine kinase</fullName>
        <ecNumber evidence="2">2.7.13.3</ecNumber>
    </recommendedName>
</protein>